<dbReference type="SMART" id="SM01057">
    <property type="entry name" value="Carb_anhydrase"/>
    <property type="match status" value="1"/>
</dbReference>
<dbReference type="InParanoid" id="A0A6P4BHE3"/>
<evidence type="ECO:0000259" key="12">
    <source>
        <dbReference type="PROSITE" id="PS51144"/>
    </source>
</evidence>
<dbReference type="Gene3D" id="3.10.200.10">
    <property type="entry name" value="Alpha carbonic anhydrase"/>
    <property type="match status" value="1"/>
</dbReference>
<evidence type="ECO:0000256" key="9">
    <source>
        <dbReference type="ARBA" id="ARBA00048348"/>
    </source>
</evidence>
<comment type="cofactor">
    <cofactor evidence="1 10">
        <name>Zn(2+)</name>
        <dbReference type="ChEBI" id="CHEBI:29105"/>
    </cofactor>
</comment>
<evidence type="ECO:0000256" key="1">
    <source>
        <dbReference type="ARBA" id="ARBA00001947"/>
    </source>
</evidence>
<dbReference type="GO" id="GO:0009570">
    <property type="term" value="C:chloroplast stroma"/>
    <property type="evidence" value="ECO:0007669"/>
    <property type="project" value="UniProtKB-SubCell"/>
</dbReference>
<name>A0A6P4BHE3_ZIZJJ</name>
<evidence type="ECO:0000256" key="2">
    <source>
        <dbReference type="ARBA" id="ARBA00002904"/>
    </source>
</evidence>
<evidence type="ECO:0000256" key="10">
    <source>
        <dbReference type="RuleBase" id="RU367011"/>
    </source>
</evidence>
<keyword evidence="13" id="KW-1185">Reference proteome</keyword>
<dbReference type="Proteomes" id="UP001652623">
    <property type="component" value="Chromosome 11"/>
</dbReference>
<evidence type="ECO:0000256" key="4">
    <source>
        <dbReference type="ARBA" id="ARBA00006365"/>
    </source>
</evidence>
<accession>A0A6P4BHE3</accession>
<dbReference type="GO" id="GO:0006730">
    <property type="term" value="P:one-carbon metabolic process"/>
    <property type="evidence" value="ECO:0007669"/>
    <property type="project" value="TreeGrafter"/>
</dbReference>
<dbReference type="KEGG" id="zju:107431973"/>
<evidence type="ECO:0000256" key="7">
    <source>
        <dbReference type="ARBA" id="ARBA00022833"/>
    </source>
</evidence>
<dbReference type="CDD" id="cd03124">
    <property type="entry name" value="alpha_CA_prokaryotic_like"/>
    <property type="match status" value="1"/>
</dbReference>
<evidence type="ECO:0000256" key="8">
    <source>
        <dbReference type="ARBA" id="ARBA00023239"/>
    </source>
</evidence>
<dbReference type="PROSITE" id="PS51144">
    <property type="entry name" value="ALPHA_CA_2"/>
    <property type="match status" value="1"/>
</dbReference>
<organism evidence="13 14">
    <name type="scientific">Ziziphus jujuba</name>
    <name type="common">Chinese jujube</name>
    <name type="synonym">Ziziphus sativa</name>
    <dbReference type="NCBI Taxonomy" id="326968"/>
    <lineage>
        <taxon>Eukaryota</taxon>
        <taxon>Viridiplantae</taxon>
        <taxon>Streptophyta</taxon>
        <taxon>Embryophyta</taxon>
        <taxon>Tracheophyta</taxon>
        <taxon>Spermatophyta</taxon>
        <taxon>Magnoliopsida</taxon>
        <taxon>eudicotyledons</taxon>
        <taxon>Gunneridae</taxon>
        <taxon>Pentapetalae</taxon>
        <taxon>rosids</taxon>
        <taxon>fabids</taxon>
        <taxon>Rosales</taxon>
        <taxon>Rhamnaceae</taxon>
        <taxon>Paliureae</taxon>
        <taxon>Ziziphus</taxon>
    </lineage>
</organism>
<sequence length="291" mass="33939">MKNQSKPIFSSWFLIFLFLFLHQSPVTPQEVEDEREFDYLKESERGPEHWGELKKEWAACKHGKLQSPIDLWNKRVKVIPKLGDIKTNYRPSNATIKNRGHDIAIQWLDDAGSIQINGTDYLLRQCHWHSPSEHSIKGKKFDLELHMLHESQDVNAKHSIAVVAVLYKIGRPNHFLSKLTEDINFITDTTEEIHRGVMDPRDFKMKINPREFKLRGLKFYRYIGSLTVPPCTEGVIWTINRKIDTVSKEQVNLLRIAVHDFAEMNARPLQPLNQREIHLHGPRSPQGNLRN</sequence>
<evidence type="ECO:0000256" key="5">
    <source>
        <dbReference type="ARBA" id="ARBA00012925"/>
    </source>
</evidence>
<dbReference type="InterPro" id="IPR023561">
    <property type="entry name" value="Carbonic_anhydrase_a-class"/>
</dbReference>
<keyword evidence="6 10" id="KW-0479">Metal-binding</keyword>
<dbReference type="InterPro" id="IPR001148">
    <property type="entry name" value="CA_dom"/>
</dbReference>
<comment type="function">
    <text evidence="2 10">Reversible hydration of carbon dioxide.</text>
</comment>
<dbReference type="InterPro" id="IPR041891">
    <property type="entry name" value="Alpha_CA_prokaryot-like"/>
</dbReference>
<feature type="domain" description="Alpha-carbonic anhydrase" evidence="12">
    <location>
        <begin position="35"/>
        <end position="281"/>
    </location>
</feature>
<evidence type="ECO:0000256" key="11">
    <source>
        <dbReference type="SAM" id="MobiDB-lite"/>
    </source>
</evidence>
<keyword evidence="8 10" id="KW-0456">Lyase</keyword>
<comment type="subcellular location">
    <subcellularLocation>
        <location evidence="3">Plastid</location>
        <location evidence="3">Chloroplast stroma</location>
    </subcellularLocation>
</comment>
<dbReference type="Pfam" id="PF00194">
    <property type="entry name" value="Carb_anhydrase"/>
    <property type="match status" value="1"/>
</dbReference>
<comment type="similarity">
    <text evidence="10">Belongs to the alpha-carbonic anhydrase family.</text>
</comment>
<reference evidence="14" key="1">
    <citation type="submission" date="2025-08" db="UniProtKB">
        <authorList>
            <consortium name="RefSeq"/>
        </authorList>
    </citation>
    <scope>IDENTIFICATION</scope>
    <source>
        <tissue evidence="14">Seedling</tissue>
    </source>
</reference>
<dbReference type="AlphaFoldDB" id="A0A6P4BHE3"/>
<evidence type="ECO:0000256" key="6">
    <source>
        <dbReference type="ARBA" id="ARBA00022723"/>
    </source>
</evidence>
<dbReference type="PROSITE" id="PS00162">
    <property type="entry name" value="ALPHA_CA_1"/>
    <property type="match status" value="1"/>
</dbReference>
<gene>
    <name evidence="14" type="primary">LOC107431973</name>
</gene>
<keyword evidence="10" id="KW-0732">Signal</keyword>
<evidence type="ECO:0000313" key="14">
    <source>
        <dbReference type="RefSeq" id="XP_015898516.2"/>
    </source>
</evidence>
<comment type="catalytic activity">
    <reaction evidence="9 10">
        <text>hydrogencarbonate + H(+) = CO2 + H2O</text>
        <dbReference type="Rhea" id="RHEA:10748"/>
        <dbReference type="ChEBI" id="CHEBI:15377"/>
        <dbReference type="ChEBI" id="CHEBI:15378"/>
        <dbReference type="ChEBI" id="CHEBI:16526"/>
        <dbReference type="ChEBI" id="CHEBI:17544"/>
        <dbReference type="EC" id="4.2.1.1"/>
    </reaction>
</comment>
<feature type="signal peptide" evidence="10">
    <location>
        <begin position="1"/>
        <end position="28"/>
    </location>
</feature>
<dbReference type="InterPro" id="IPR018338">
    <property type="entry name" value="Carbonic_anhydrase_a-class_CS"/>
</dbReference>
<dbReference type="SUPFAM" id="SSF51069">
    <property type="entry name" value="Carbonic anhydrase"/>
    <property type="match status" value="1"/>
</dbReference>
<evidence type="ECO:0000256" key="3">
    <source>
        <dbReference type="ARBA" id="ARBA00004470"/>
    </source>
</evidence>
<dbReference type="GO" id="GO:0004089">
    <property type="term" value="F:carbonate dehydratase activity"/>
    <property type="evidence" value="ECO:0007669"/>
    <property type="project" value="UniProtKB-UniRule"/>
</dbReference>
<dbReference type="PANTHER" id="PTHR18952:SF201">
    <property type="entry name" value="CARBONIC ANHYDRASE"/>
    <property type="match status" value="1"/>
</dbReference>
<dbReference type="EC" id="4.2.1.1" evidence="5 10"/>
<dbReference type="InterPro" id="IPR036398">
    <property type="entry name" value="CA_dom_sf"/>
</dbReference>
<evidence type="ECO:0000313" key="13">
    <source>
        <dbReference type="Proteomes" id="UP001652623"/>
    </source>
</evidence>
<dbReference type="GeneID" id="107431973"/>
<comment type="similarity">
    <text evidence="4">Belongs to the alpha-class carbonic anhydrase family.</text>
</comment>
<feature type="chain" id="PRO_5044976157" description="Carbonic anhydrase" evidence="10">
    <location>
        <begin position="29"/>
        <end position="291"/>
    </location>
</feature>
<protein>
    <recommendedName>
        <fullName evidence="5 10">Carbonic anhydrase</fullName>
        <ecNumber evidence="5 10">4.2.1.1</ecNumber>
    </recommendedName>
</protein>
<dbReference type="PANTHER" id="PTHR18952">
    <property type="entry name" value="CARBONIC ANHYDRASE"/>
    <property type="match status" value="1"/>
</dbReference>
<keyword evidence="7 10" id="KW-0862">Zinc</keyword>
<dbReference type="RefSeq" id="XP_015898516.2">
    <property type="nucleotide sequence ID" value="XM_016043030.4"/>
</dbReference>
<dbReference type="GO" id="GO:0008270">
    <property type="term" value="F:zinc ion binding"/>
    <property type="evidence" value="ECO:0007669"/>
    <property type="project" value="UniProtKB-UniRule"/>
</dbReference>
<proteinExistence type="inferred from homology"/>
<feature type="region of interest" description="Disordered" evidence="11">
    <location>
        <begin position="272"/>
        <end position="291"/>
    </location>
</feature>